<dbReference type="EMBL" id="JABBPG010000001">
    <property type="protein sequence ID" value="NOU49345.1"/>
    <property type="molecule type" value="Genomic_DNA"/>
</dbReference>
<protein>
    <submittedName>
        <fullName evidence="4">DNA polymerase Y family protein</fullName>
    </submittedName>
</protein>
<dbReference type="InterPro" id="IPR050356">
    <property type="entry name" value="SulA_CellDiv_inhibitor"/>
</dbReference>
<dbReference type="Pfam" id="PF00817">
    <property type="entry name" value="IMS"/>
    <property type="match status" value="1"/>
</dbReference>
<name>A0A849V8Y0_9GAMM</name>
<keyword evidence="2" id="KW-0227">DNA damage</keyword>
<evidence type="ECO:0000313" key="4">
    <source>
        <dbReference type="EMBL" id="NOU49345.1"/>
    </source>
</evidence>
<evidence type="ECO:0000256" key="1">
    <source>
        <dbReference type="ARBA" id="ARBA00010945"/>
    </source>
</evidence>
<evidence type="ECO:0000259" key="3">
    <source>
        <dbReference type="Pfam" id="PF00817"/>
    </source>
</evidence>
<comment type="caution">
    <text evidence="4">The sequence shown here is derived from an EMBL/GenBank/DDBJ whole genome shotgun (WGS) entry which is preliminary data.</text>
</comment>
<dbReference type="InterPro" id="IPR001126">
    <property type="entry name" value="UmuC"/>
</dbReference>
<dbReference type="AlphaFoldDB" id="A0A849V8Y0"/>
<reference evidence="4 5" key="1">
    <citation type="submission" date="2020-04" db="EMBL/GenBank/DDBJ databases">
        <title>Pseudoalteromonas caenipelagi sp. nov., isolated from a tidal flat.</title>
        <authorList>
            <person name="Park S."/>
            <person name="Yoon J.-H."/>
        </authorList>
    </citation>
    <scope>NUCLEOTIDE SEQUENCE [LARGE SCALE GENOMIC DNA]</scope>
    <source>
        <strain evidence="4 5">JBTF-M23</strain>
    </source>
</reference>
<dbReference type="PANTHER" id="PTHR35369">
    <property type="entry name" value="BLR3025 PROTEIN-RELATED"/>
    <property type="match status" value="1"/>
</dbReference>
<dbReference type="Proteomes" id="UP000586305">
    <property type="component" value="Unassembled WGS sequence"/>
</dbReference>
<dbReference type="GO" id="GO:0006281">
    <property type="term" value="P:DNA repair"/>
    <property type="evidence" value="ECO:0007669"/>
    <property type="project" value="InterPro"/>
</dbReference>
<feature type="domain" description="UmuC" evidence="3">
    <location>
        <begin position="21"/>
        <end position="146"/>
    </location>
</feature>
<dbReference type="Gene3D" id="3.30.70.270">
    <property type="match status" value="1"/>
</dbReference>
<dbReference type="SUPFAM" id="SSF56672">
    <property type="entry name" value="DNA/RNA polymerases"/>
    <property type="match status" value="1"/>
</dbReference>
<dbReference type="InterPro" id="IPR043128">
    <property type="entry name" value="Rev_trsase/Diguanyl_cyclase"/>
</dbReference>
<evidence type="ECO:0000313" key="5">
    <source>
        <dbReference type="Proteomes" id="UP000586305"/>
    </source>
</evidence>
<gene>
    <name evidence="4" type="ORF">HG263_02125</name>
</gene>
<accession>A0A849V8Y0</accession>
<dbReference type="InterPro" id="IPR043502">
    <property type="entry name" value="DNA/RNA_pol_sf"/>
</dbReference>
<dbReference type="CDD" id="cd03468">
    <property type="entry name" value="PolY_like"/>
    <property type="match status" value="1"/>
</dbReference>
<keyword evidence="5" id="KW-1185">Reference proteome</keyword>
<proteinExistence type="inferred from homology"/>
<dbReference type="PANTHER" id="PTHR35369:SF2">
    <property type="entry name" value="BLR3025 PROTEIN"/>
    <property type="match status" value="1"/>
</dbReference>
<organism evidence="4 5">
    <name type="scientific">Pseudoalteromonas caenipelagi</name>
    <dbReference type="NCBI Taxonomy" id="2726988"/>
    <lineage>
        <taxon>Bacteria</taxon>
        <taxon>Pseudomonadati</taxon>
        <taxon>Pseudomonadota</taxon>
        <taxon>Gammaproteobacteria</taxon>
        <taxon>Alteromonadales</taxon>
        <taxon>Pseudoalteromonadaceae</taxon>
        <taxon>Pseudoalteromonas</taxon>
    </lineage>
</organism>
<comment type="similarity">
    <text evidence="1">Belongs to the DNA polymerase type-Y family.</text>
</comment>
<evidence type="ECO:0000256" key="2">
    <source>
        <dbReference type="ARBA" id="ARBA00022763"/>
    </source>
</evidence>
<dbReference type="RefSeq" id="WP_171624431.1">
    <property type="nucleotide sequence ID" value="NZ_JABBPG010000001.1"/>
</dbReference>
<dbReference type="Gene3D" id="3.40.1170.60">
    <property type="match status" value="1"/>
</dbReference>
<sequence length="467" mass="53509">MTLWLYIHFEHLQLDSLLSEQNNPAIVVVNSHTNQVMQASHRAFQAGIKLEMGLASAASLCENLQVVAYDAALENAKLQEVASWLYLVTADISLFPPNGIVLKVTNMLSLYKSLDNYWHHVQNHLADLKLSYRFATGYSVLGARLLAQGKKNLVTDNMQTLMQEIKSFNLQCTELSQSTCEKLLRVRIVSVAQLLSIPIADLAKRFEIELVQYIGRLKGELQHPLTYYVPALVFSRQLILLYELENLQWLTKPLGKLLQQLELFLRHRNKLAMQIILELQLRDEQPLFLQVAAAKGESSAQTWQSLLELKLSNINLSSPVQAISLSVKDFEDNTYESQSLFEPERSGIDGAELIARLQAKLGEQAVYGFEVYADHRPERSFSSSQPLSDSARLQRMPKQQRPSMLLPHAVPLQEKVTIYWGPERVSTGWWDNYAIERDYYIARNEQGQWLWVFKESSQRWFVHGLFC</sequence>